<feature type="coiled-coil region" evidence="3">
    <location>
        <begin position="1984"/>
        <end position="2011"/>
    </location>
</feature>
<reference evidence="6" key="1">
    <citation type="submission" date="2021-02" db="EMBL/GenBank/DDBJ databases">
        <authorList>
            <person name="Nowell W R."/>
        </authorList>
    </citation>
    <scope>NUCLEOTIDE SEQUENCE</scope>
</reference>
<gene>
    <name evidence="6" type="ORF">MBJ925_LOCUS36409</name>
</gene>
<feature type="compositionally biased region" description="Basic and acidic residues" evidence="4">
    <location>
        <begin position="1552"/>
        <end position="1561"/>
    </location>
</feature>
<feature type="coiled-coil region" evidence="3">
    <location>
        <begin position="1139"/>
        <end position="1270"/>
    </location>
</feature>
<comment type="caution">
    <text evidence="6">The sequence shown here is derived from an EMBL/GenBank/DDBJ whole genome shotgun (WGS) entry which is preliminary data.</text>
</comment>
<organism evidence="6 7">
    <name type="scientific">Rotaria magnacalcarata</name>
    <dbReference type="NCBI Taxonomy" id="392030"/>
    <lineage>
        <taxon>Eukaryota</taxon>
        <taxon>Metazoa</taxon>
        <taxon>Spiralia</taxon>
        <taxon>Gnathifera</taxon>
        <taxon>Rotifera</taxon>
        <taxon>Eurotatoria</taxon>
        <taxon>Bdelloidea</taxon>
        <taxon>Philodinida</taxon>
        <taxon>Philodinidae</taxon>
        <taxon>Rotaria</taxon>
    </lineage>
</organism>
<dbReference type="PANTHER" id="PTHR45615:SF63">
    <property type="entry name" value="CHROMOSOME UNDETERMINED SCAFFOLD_10, WHOLE GENOME SHOTGUN SEQUENCE"/>
    <property type="match status" value="1"/>
</dbReference>
<evidence type="ECO:0000256" key="1">
    <source>
        <dbReference type="ARBA" id="ARBA00004496"/>
    </source>
</evidence>
<dbReference type="Pfam" id="PF07989">
    <property type="entry name" value="Cnn_1N"/>
    <property type="match status" value="1"/>
</dbReference>
<evidence type="ECO:0000256" key="2">
    <source>
        <dbReference type="ARBA" id="ARBA00022490"/>
    </source>
</evidence>
<evidence type="ECO:0000313" key="6">
    <source>
        <dbReference type="EMBL" id="CAF2221612.1"/>
    </source>
</evidence>
<dbReference type="Gene3D" id="1.10.287.1490">
    <property type="match status" value="1"/>
</dbReference>
<comment type="subcellular location">
    <subcellularLocation>
        <location evidence="1">Cytoplasm</location>
    </subcellularLocation>
</comment>
<dbReference type="EMBL" id="CAJNRE010020082">
    <property type="protein sequence ID" value="CAF2221612.1"/>
    <property type="molecule type" value="Genomic_DNA"/>
</dbReference>
<evidence type="ECO:0000256" key="3">
    <source>
        <dbReference type="SAM" id="Coils"/>
    </source>
</evidence>
<name>A0A816ZME8_9BILA</name>
<feature type="coiled-coil region" evidence="3">
    <location>
        <begin position="1499"/>
        <end position="1526"/>
    </location>
</feature>
<dbReference type="Proteomes" id="UP000663824">
    <property type="component" value="Unassembled WGS sequence"/>
</dbReference>
<feature type="coiled-coil region" evidence="3">
    <location>
        <begin position="708"/>
        <end position="1051"/>
    </location>
</feature>
<feature type="region of interest" description="Disordered" evidence="4">
    <location>
        <begin position="1"/>
        <end position="26"/>
    </location>
</feature>
<feature type="coiled-coil region" evidence="3">
    <location>
        <begin position="1357"/>
        <end position="1384"/>
    </location>
</feature>
<sequence>MSDTNGEIISSHKSEENPLTSPNISNIGTNLVKTIRDYDNEFQDLKRENFNLKLRIYFLEEQSQYNFNNNEYPNQTSYVQQLQNDTERLHRRTQSQSEQIDNIKTVYHFDYDDERRALREELEKFRQENAFLRKSFQLNSNTIHDNEQEILTINIPTQIIQTSTLIDSGFDATSSGMSNTFISSSALQIELNEYKERERKLQEQVNSLRKQLDSTLPQTNEALAELDRARRQIRQYEVDIQNYEQQQSKSERVLQRLQTDYETRIANLVGKQQQQLADFESYRHEPLLARIRFSYPLPEQTDSSLNIEEYRLAIHDRDRIIQQLEEAINEITIRLRTPFTLMLPSQSSTAESIDEHSQKLIAELNSQMQIHLETVDQLRAECVELRRSEKILRNQVDSLTQLIHTPMRNLGLPPIILPSPLSTKTVDIIEEAQQVEDLQTAVVQITLQLQSDAENVSGLTNRVAQIIRDRDEWQDRINRLQDEVEKKNAHIRQLEEREPEVERRIRQQYVLQIEILQREIKDFNEKLQDRDRLLNEINKEKKEIELRKLKEYEKFDQIHNQERQNLQGQLRTANENFRNLEEQWTVERRQHDDLQMKYEQLRASTETQVGQWESEIQQQKKYIENFNLEIHEMETKFKNDRRQFERDIDSEKEKNVEIQNKLHITHQHFTDLQTEYDRFKLIVDEQRNKHEQQIRTYQSQMVLFDQEKLHINDEIESLKRENQSIKTRYRDVDNKILELTTRNDGLKSKISIYEIRLHDNEDNDKRSQNEIAKLKRDIQQISQENEDRIHEINEWRRKCETLNIDLNRAQYERQILESEHQTMNNENIKLKDDLDELTIRIRLDIEKKYDDEYRQFNSRTETEIRNLQKDKEAMQHDLDQSNKERTRLFDRLQVVERNVKQANETLKIYAVDIDRLRIALSISQEENKQLEREISKGYAEDLKLKTDRLQDLENKCRLTEIQFNQYETKIRDLRQENTKLIESNEHIQRQYNQYRIEQQANNDSRQKTSTEFEERGRKELVQANKNKEELINTLERKLLEKDNIIKELQHAQYSYEPKDLQLDFEIRIESLEQEAATGERFTEVYSESIPIRNQQADRFLNSIQYGNSNNTSRSEILRQECQIRDQKSEQLLNEKKLIIVENERHISELQTVIRDQEREINNANAKLQQIQQSLNTQQHELDNCRQKRDILTVDLNIAIEENEAHLDRIRALERQLEMTQTRNITPEQIAHYQGIIEDLKAQLRHREDSIQNLQRTIDDSDRTLKETRQSHNTVQSDYNRTQLHYEQMENQYKADLEDRDQTIVSLRKKLVAKDDEIDKLRQSDIAKEVVINKLRSKSRESDQDSRSEYSGARAPANVVLKLELQKKDDLIDELKRQLDRTRSGKTPSGRVDSSTVQYAQRVEVDSSTVQYAQRVEVQRRPRSMNFDHLNREELLYELEMALQDNEGLVQQLAKKTPNITELHNQLLDVRKELARQKYVNQVLWRKLDALLDIQGSNTRAELTLELANYHDELEALKAKQSRSNNTRTAVLNAISRSSSGLIESSSIRQRRHSAEDTDRKTSSLINIIKSHDKITDDTNHSKSTDELREIIRNQKKYIEQLQKRVRLHVPYIIQPAVLQKLTEQNKNLNLVINTYKNESNLLKNELKKFYKANKLKQLQLEQRQNIIKQQQSRVEESIKSSNQHAPIPKKHEQHQIIFYEEKPHATDDLIIDVNINISQEFDKTKKTSLNKKDSGVESVMDSTRCTITQQEHQRQMSDKDDQIRQITKELNDVKKTYEYELNQYRLNSEKVHTDLIDDLNTKQNDLRQLRVQVDLLKSTKTQLDQAQDQNQRLHGEIKLLYNEINSKKDLIDHYEKQISLLEKQISHRDGGKGEMTIRTSEMSELLEEMRRLRHDLERSIQKQNELQAKLDENIRVNQTKREFTFSGHGVSYPDLRIIDASGSVGAESISFTSITDEKRARPVGSSTTELVLGKMYIVGELENHENLRRLMADIKIELNALEVKMKEKLRSKFTSSITEPSIEWLEHRLNSLNQCLIHFEQAYQFIESYWKAYLPVKNSYDEHPFNDPRLVNENKELRISQSKYMQELQSLRQKYKEQSVYMDQVLSQLTKANHKKANTDDYLAFLLRPTLDVLQKARSNMEHHLKEPSKSK</sequence>
<dbReference type="PANTHER" id="PTHR45615">
    <property type="entry name" value="MYOSIN HEAVY CHAIN, NON-MUSCLE"/>
    <property type="match status" value="1"/>
</dbReference>
<feature type="region of interest" description="Disordered" evidence="4">
    <location>
        <begin position="1542"/>
        <end position="1561"/>
    </location>
</feature>
<proteinExistence type="predicted"/>
<keyword evidence="3" id="KW-0175">Coiled coil</keyword>
<feature type="coiled-coil region" evidence="3">
    <location>
        <begin position="361"/>
        <end position="395"/>
    </location>
</feature>
<feature type="coiled-coil region" evidence="3">
    <location>
        <begin position="1584"/>
        <end position="1652"/>
    </location>
</feature>
<accession>A0A816ZME8</accession>
<evidence type="ECO:0000256" key="4">
    <source>
        <dbReference type="SAM" id="MobiDB-lite"/>
    </source>
</evidence>
<evidence type="ECO:0000313" key="7">
    <source>
        <dbReference type="Proteomes" id="UP000663824"/>
    </source>
</evidence>
<dbReference type="SUPFAM" id="SSF57997">
    <property type="entry name" value="Tropomyosin"/>
    <property type="match status" value="1"/>
</dbReference>
<evidence type="ECO:0000259" key="5">
    <source>
        <dbReference type="Pfam" id="PF07989"/>
    </source>
</evidence>
<feature type="coiled-coil region" evidence="3">
    <location>
        <begin position="108"/>
        <end position="135"/>
    </location>
</feature>
<keyword evidence="2" id="KW-0963">Cytoplasm</keyword>
<feature type="coiled-coil region" evidence="3">
    <location>
        <begin position="616"/>
        <end position="661"/>
    </location>
</feature>
<dbReference type="GO" id="GO:0005815">
    <property type="term" value="C:microtubule organizing center"/>
    <property type="evidence" value="ECO:0007669"/>
    <property type="project" value="InterPro"/>
</dbReference>
<feature type="compositionally biased region" description="Polar residues" evidence="4">
    <location>
        <begin position="17"/>
        <end position="26"/>
    </location>
</feature>
<dbReference type="InterPro" id="IPR012943">
    <property type="entry name" value="Cnn_1N"/>
</dbReference>
<protein>
    <recommendedName>
        <fullName evidence="5">Centrosomin N-terminal motif 1 domain-containing protein</fullName>
    </recommendedName>
</protein>
<feature type="domain" description="Centrosomin N-terminal motif 1" evidence="5">
    <location>
        <begin position="34"/>
        <end position="101"/>
    </location>
</feature>
<dbReference type="GO" id="GO:0005737">
    <property type="term" value="C:cytoplasm"/>
    <property type="evidence" value="ECO:0007669"/>
    <property type="project" value="UniProtKB-SubCell"/>
</dbReference>
<feature type="coiled-coil region" evidence="3">
    <location>
        <begin position="184"/>
        <end position="260"/>
    </location>
</feature>
<feature type="coiled-coil region" evidence="3">
    <location>
        <begin position="1749"/>
        <end position="1913"/>
    </location>
</feature>
<feature type="coiled-coil region" evidence="3">
    <location>
        <begin position="463"/>
        <end position="583"/>
    </location>
</feature>